<proteinExistence type="predicted"/>
<protein>
    <submittedName>
        <fullName evidence="1">Uncharacterized protein</fullName>
    </submittedName>
</protein>
<reference evidence="1" key="1">
    <citation type="submission" date="2022-02" db="EMBL/GenBank/DDBJ databases">
        <title>Plant Genome Project.</title>
        <authorList>
            <person name="Zhang R.-G."/>
        </authorList>
    </citation>
    <scope>NUCLEOTIDE SEQUENCE</scope>
    <source>
        <strain evidence="1">AT1</strain>
    </source>
</reference>
<accession>A0ACC0MED9</accession>
<dbReference type="Proteomes" id="UP001062846">
    <property type="component" value="Chromosome 9"/>
</dbReference>
<comment type="caution">
    <text evidence="1">The sequence shown here is derived from an EMBL/GenBank/DDBJ whole genome shotgun (WGS) entry which is preliminary data.</text>
</comment>
<gene>
    <name evidence="1" type="ORF">RHMOL_Rhmol09G0126800</name>
</gene>
<name>A0ACC0MED9_RHOML</name>
<dbReference type="EMBL" id="CM046396">
    <property type="protein sequence ID" value="KAI8538733.1"/>
    <property type="molecule type" value="Genomic_DNA"/>
</dbReference>
<evidence type="ECO:0000313" key="1">
    <source>
        <dbReference type="EMBL" id="KAI8538733.1"/>
    </source>
</evidence>
<keyword evidence="2" id="KW-1185">Reference proteome</keyword>
<organism evidence="1 2">
    <name type="scientific">Rhododendron molle</name>
    <name type="common">Chinese azalea</name>
    <name type="synonym">Azalea mollis</name>
    <dbReference type="NCBI Taxonomy" id="49168"/>
    <lineage>
        <taxon>Eukaryota</taxon>
        <taxon>Viridiplantae</taxon>
        <taxon>Streptophyta</taxon>
        <taxon>Embryophyta</taxon>
        <taxon>Tracheophyta</taxon>
        <taxon>Spermatophyta</taxon>
        <taxon>Magnoliopsida</taxon>
        <taxon>eudicotyledons</taxon>
        <taxon>Gunneridae</taxon>
        <taxon>Pentapetalae</taxon>
        <taxon>asterids</taxon>
        <taxon>Ericales</taxon>
        <taxon>Ericaceae</taxon>
        <taxon>Ericoideae</taxon>
        <taxon>Rhodoreae</taxon>
        <taxon>Rhododendron</taxon>
    </lineage>
</organism>
<evidence type="ECO:0000313" key="2">
    <source>
        <dbReference type="Proteomes" id="UP001062846"/>
    </source>
</evidence>
<sequence length="108" mass="12543">MESPKAPKRKIKRTIKKFLRVVKVDFGLAVCSELQHCVAHLRTSDCASDNSDLTSTINDREPFITEMRFESMNARSDRSEVLYTVLRTLLHNTIPQFVQSMQFYNFLT</sequence>